<organism evidence="2 3">
    <name type="scientific">Steinernema glaseri</name>
    <dbReference type="NCBI Taxonomy" id="37863"/>
    <lineage>
        <taxon>Eukaryota</taxon>
        <taxon>Metazoa</taxon>
        <taxon>Ecdysozoa</taxon>
        <taxon>Nematoda</taxon>
        <taxon>Chromadorea</taxon>
        <taxon>Rhabditida</taxon>
        <taxon>Tylenchina</taxon>
        <taxon>Panagrolaimomorpha</taxon>
        <taxon>Strongyloidoidea</taxon>
        <taxon>Steinernematidae</taxon>
        <taxon>Steinernema</taxon>
    </lineage>
</organism>
<dbReference type="Proteomes" id="UP000095287">
    <property type="component" value="Unplaced"/>
</dbReference>
<sequence length="89" mass="9818">MIPTEPGDLLERCLDVLERSLAMENTLSRLVEGQEELRRMVMAMVNGMTQASTSIKHPAVKNEDDEVEMDELPSATPASPAEEDDDISS</sequence>
<keyword evidence="2" id="KW-1185">Reference proteome</keyword>
<evidence type="ECO:0000256" key="1">
    <source>
        <dbReference type="SAM" id="MobiDB-lite"/>
    </source>
</evidence>
<protein>
    <submittedName>
        <fullName evidence="3">GON7 subunit of KEOPS complex</fullName>
    </submittedName>
</protein>
<name>A0A1I7ZGQ1_9BILA</name>
<evidence type="ECO:0000313" key="3">
    <source>
        <dbReference type="WBParaSite" id="L893_g26226.t1"/>
    </source>
</evidence>
<dbReference type="AlphaFoldDB" id="A0A1I7ZGQ1"/>
<evidence type="ECO:0000313" key="2">
    <source>
        <dbReference type="Proteomes" id="UP000095287"/>
    </source>
</evidence>
<dbReference type="WBParaSite" id="L893_g26226.t1">
    <property type="protein sequence ID" value="L893_g26226.t1"/>
    <property type="gene ID" value="L893_g26226"/>
</dbReference>
<reference evidence="3" key="1">
    <citation type="submission" date="2016-11" db="UniProtKB">
        <authorList>
            <consortium name="WormBaseParasite"/>
        </authorList>
    </citation>
    <scope>IDENTIFICATION</scope>
</reference>
<feature type="region of interest" description="Disordered" evidence="1">
    <location>
        <begin position="52"/>
        <end position="89"/>
    </location>
</feature>
<accession>A0A1I7ZGQ1</accession>
<proteinExistence type="predicted"/>